<feature type="domain" description="Right handed beta helix" evidence="2">
    <location>
        <begin position="155"/>
        <end position="263"/>
    </location>
</feature>
<sequence>MQDGSSLPHLPREVVVRIFERLPILSFLRGAIATCRKFSLKWYLERSFQKVVVVPDEEKSINAAMNRLAREGDVGQGLVLVRPGLYSETVRVTQNCYVLGFGPSHDVVVEAPGWESALVSAGLGGYHMPKMLGWGGFTSGEAACIENITFRCRNEQMRGQCVYIVMGQLHLVRCTVDGGVFVSGGRTAPRFSECHIRKSRGNGIRFTDHAHASMRGSSVEHHGGHGVLIERNSQPKIAETSICGNAGYGIRVYCGSSMLPSNNAALMPASLESIQNNYFEGNETGELSLTPRFADRDLDSDDDNDLSLLRRL</sequence>
<dbReference type="PANTHER" id="PTHR22990">
    <property type="entry name" value="F-BOX ONLY PROTEIN"/>
    <property type="match status" value="1"/>
</dbReference>
<dbReference type="SUPFAM" id="SSF81383">
    <property type="entry name" value="F-box domain"/>
    <property type="match status" value="1"/>
</dbReference>
<gene>
    <name evidence="3" type="ORF">AK812_SmicGene14376</name>
</gene>
<dbReference type="OMA" id="RFSECHI"/>
<dbReference type="InterPro" id="IPR051550">
    <property type="entry name" value="SCF-Subunits/Alg-Epimerases"/>
</dbReference>
<keyword evidence="4" id="KW-1185">Reference proteome</keyword>
<evidence type="ECO:0000313" key="3">
    <source>
        <dbReference type="EMBL" id="OLQ02742.1"/>
    </source>
</evidence>
<name>A0A1Q9E5P9_SYMMI</name>
<dbReference type="InterPro" id="IPR039448">
    <property type="entry name" value="Beta_helix"/>
</dbReference>
<evidence type="ECO:0000256" key="1">
    <source>
        <dbReference type="ARBA" id="ARBA00022737"/>
    </source>
</evidence>
<proteinExistence type="predicted"/>
<accession>A0A1Q9E5P9</accession>
<dbReference type="Pfam" id="PF13229">
    <property type="entry name" value="Beta_helix"/>
    <property type="match status" value="1"/>
</dbReference>
<comment type="caution">
    <text evidence="3">The sequence shown here is derived from an EMBL/GenBank/DDBJ whole genome shotgun (WGS) entry which is preliminary data.</text>
</comment>
<dbReference type="AlphaFoldDB" id="A0A1Q9E5P9"/>
<organism evidence="3 4">
    <name type="scientific">Symbiodinium microadriaticum</name>
    <name type="common">Dinoflagellate</name>
    <name type="synonym">Zooxanthella microadriatica</name>
    <dbReference type="NCBI Taxonomy" id="2951"/>
    <lineage>
        <taxon>Eukaryota</taxon>
        <taxon>Sar</taxon>
        <taxon>Alveolata</taxon>
        <taxon>Dinophyceae</taxon>
        <taxon>Suessiales</taxon>
        <taxon>Symbiodiniaceae</taxon>
        <taxon>Symbiodinium</taxon>
    </lineage>
</organism>
<dbReference type="SUPFAM" id="SSF51126">
    <property type="entry name" value="Pectin lyase-like"/>
    <property type="match status" value="1"/>
</dbReference>
<protein>
    <recommendedName>
        <fullName evidence="2">Right handed beta helix domain-containing protein</fullName>
    </recommendedName>
</protein>
<dbReference type="InterPro" id="IPR036047">
    <property type="entry name" value="F-box-like_dom_sf"/>
</dbReference>
<dbReference type="Proteomes" id="UP000186817">
    <property type="component" value="Unassembled WGS sequence"/>
</dbReference>
<reference evidence="3 4" key="1">
    <citation type="submission" date="2016-02" db="EMBL/GenBank/DDBJ databases">
        <title>Genome analysis of coral dinoflagellate symbionts highlights evolutionary adaptations to a symbiotic lifestyle.</title>
        <authorList>
            <person name="Aranda M."/>
            <person name="Li Y."/>
            <person name="Liew Y.J."/>
            <person name="Baumgarten S."/>
            <person name="Simakov O."/>
            <person name="Wilson M."/>
            <person name="Piel J."/>
            <person name="Ashoor H."/>
            <person name="Bougouffa S."/>
            <person name="Bajic V.B."/>
            <person name="Ryu T."/>
            <person name="Ravasi T."/>
            <person name="Bayer T."/>
            <person name="Micklem G."/>
            <person name="Kim H."/>
            <person name="Bhak J."/>
            <person name="Lajeunesse T.C."/>
            <person name="Voolstra C.R."/>
        </authorList>
    </citation>
    <scope>NUCLEOTIDE SEQUENCE [LARGE SCALE GENOMIC DNA]</scope>
    <source>
        <strain evidence="3 4">CCMP2467</strain>
    </source>
</reference>
<evidence type="ECO:0000313" key="4">
    <source>
        <dbReference type="Proteomes" id="UP000186817"/>
    </source>
</evidence>
<dbReference type="OrthoDB" id="414030at2759"/>
<dbReference type="InterPro" id="IPR011050">
    <property type="entry name" value="Pectin_lyase_fold/virulence"/>
</dbReference>
<dbReference type="EMBL" id="LSRX01000255">
    <property type="protein sequence ID" value="OLQ02742.1"/>
    <property type="molecule type" value="Genomic_DNA"/>
</dbReference>
<dbReference type="Gene3D" id="2.160.20.10">
    <property type="entry name" value="Single-stranded right-handed beta-helix, Pectin lyase-like"/>
    <property type="match status" value="1"/>
</dbReference>
<dbReference type="InterPro" id="IPR012334">
    <property type="entry name" value="Pectin_lyas_fold"/>
</dbReference>
<evidence type="ECO:0000259" key="2">
    <source>
        <dbReference type="Pfam" id="PF13229"/>
    </source>
</evidence>
<dbReference type="PANTHER" id="PTHR22990:SF15">
    <property type="entry name" value="F-BOX ONLY PROTEIN 10"/>
    <property type="match status" value="1"/>
</dbReference>
<keyword evidence="1" id="KW-0677">Repeat</keyword>
<dbReference type="CDD" id="cd09917">
    <property type="entry name" value="F-box_SF"/>
    <property type="match status" value="1"/>
</dbReference>